<proteinExistence type="inferred from homology"/>
<evidence type="ECO:0000256" key="7">
    <source>
        <dbReference type="ARBA" id="ARBA00022679"/>
    </source>
</evidence>
<comment type="cofactor">
    <cofactor evidence="11">
        <name>Mg(2+)</name>
        <dbReference type="ChEBI" id="CHEBI:18420"/>
    </cofactor>
</comment>
<dbReference type="EC" id="2.4.1.12" evidence="11"/>
<dbReference type="Gene3D" id="2.40.10.220">
    <property type="entry name" value="predicted glycosyltransferase like domains"/>
    <property type="match status" value="1"/>
</dbReference>
<keyword evidence="8 11" id="KW-0812">Transmembrane</keyword>
<evidence type="ECO:0000313" key="13">
    <source>
        <dbReference type="EMBL" id="MFC2971586.1"/>
    </source>
</evidence>
<feature type="transmembrane region" description="Helical" evidence="11">
    <location>
        <begin position="453"/>
        <end position="475"/>
    </location>
</feature>
<dbReference type="NCBIfam" id="NF008558">
    <property type="entry name" value="PRK11498.1"/>
    <property type="match status" value="1"/>
</dbReference>
<evidence type="ECO:0000256" key="10">
    <source>
        <dbReference type="ARBA" id="ARBA00023136"/>
    </source>
</evidence>
<dbReference type="InterPro" id="IPR050321">
    <property type="entry name" value="Glycosyltr_2/OpgH_subfam"/>
</dbReference>
<keyword evidence="6 11" id="KW-0328">Glycosyltransferase</keyword>
<dbReference type="InterPro" id="IPR029044">
    <property type="entry name" value="Nucleotide-diphossugar_trans"/>
</dbReference>
<keyword evidence="4 11" id="KW-1003">Cell membrane</keyword>
<dbReference type="SUPFAM" id="SSF141371">
    <property type="entry name" value="PilZ domain-like"/>
    <property type="match status" value="1"/>
</dbReference>
<dbReference type="Pfam" id="PF07238">
    <property type="entry name" value="PilZ"/>
    <property type="match status" value="1"/>
</dbReference>
<feature type="transmembrane region" description="Helical" evidence="11">
    <location>
        <begin position="532"/>
        <end position="555"/>
    </location>
</feature>
<dbReference type="PRINTS" id="PR01439">
    <property type="entry name" value="CELLSNTHASEA"/>
</dbReference>
<evidence type="ECO:0000256" key="3">
    <source>
        <dbReference type="ARBA" id="ARBA00006739"/>
    </source>
</evidence>
<evidence type="ECO:0000256" key="2">
    <source>
        <dbReference type="ARBA" id="ARBA00005186"/>
    </source>
</evidence>
<feature type="transmembrane region" description="Helical" evidence="11">
    <location>
        <begin position="411"/>
        <end position="432"/>
    </location>
</feature>
<organism evidence="13 14">
    <name type="scientific">Azotobacter bryophylli</name>
    <dbReference type="NCBI Taxonomy" id="1986537"/>
    <lineage>
        <taxon>Bacteria</taxon>
        <taxon>Pseudomonadati</taxon>
        <taxon>Pseudomonadota</taxon>
        <taxon>Gammaproteobacteria</taxon>
        <taxon>Pseudomonadales</taxon>
        <taxon>Pseudomonadaceae</taxon>
        <taxon>Azotobacter</taxon>
    </lineage>
</organism>
<dbReference type="CDD" id="cd06421">
    <property type="entry name" value="CESA_CelA_like"/>
    <property type="match status" value="1"/>
</dbReference>
<feature type="transmembrane region" description="Helical" evidence="11">
    <location>
        <begin position="93"/>
        <end position="117"/>
    </location>
</feature>
<keyword evidence="5 11" id="KW-0997">Cell inner membrane</keyword>
<comment type="pathway">
    <text evidence="2 11">Glycan metabolism; bacterial cellulose biosynthesis.</text>
</comment>
<comment type="function">
    <text evidence="11">Catalytic subunit of cellulose synthase. It polymerizes uridine 5'-diphosphate glucose to cellulose.</text>
</comment>
<dbReference type="Proteomes" id="UP001595457">
    <property type="component" value="Unassembled WGS sequence"/>
</dbReference>
<evidence type="ECO:0000256" key="8">
    <source>
        <dbReference type="ARBA" id="ARBA00022692"/>
    </source>
</evidence>
<feature type="non-terminal residue" evidence="13">
    <location>
        <position position="1"/>
    </location>
</feature>
<evidence type="ECO:0000256" key="5">
    <source>
        <dbReference type="ARBA" id="ARBA00022519"/>
    </source>
</evidence>
<comment type="similarity">
    <text evidence="3">Belongs to the glycosyltransferase 2 family.</text>
</comment>
<feature type="transmembrane region" description="Helical" evidence="11">
    <location>
        <begin position="62"/>
        <end position="81"/>
    </location>
</feature>
<dbReference type="Pfam" id="PF13641">
    <property type="entry name" value="Glyco_tranf_2_3"/>
    <property type="match status" value="1"/>
</dbReference>
<dbReference type="NCBIfam" id="TIGR03030">
    <property type="entry name" value="CelA"/>
    <property type="match status" value="1"/>
</dbReference>
<sequence>AEAGLRRSSPAGRRAALVLAGGLALVLALLCITEPFGYLAQVVFVLLLWSLAMLVRRLPGRFPVLLLVMLSVIVSCRYLWWRYTATLNWSHSLDLICGLVLLAAETYSWLILMLGYAQTCWPLHRQPAQLPADPSLWPRVDLLIPTYNEDLAVVRNTVYAALALDWPADKLRIYLLDDGKRESFRRFAEEVGVGYLIRPDNRHAKAGNLNHALRHIDSELVAIFDCDHVPVRSFLQLTVGWFLLDPKLALVQTPHRFFSPDPFERNLGVFRRRPNEGELFYGLVQDGNDLWNAAFFCGSCAVLRRAALDAIGGFAVETVTEDAHTALRLHRHGWSSAYLRIPQAAGLATESLSAHIAQRVRWARGMAQIFRIDNPLFGRGLNLFQRLCYANAMLHFLAGLPRLVFLTAPLAFLLLHAYIIYAPAAMIVLQVLPHMVHASLANSRMQGAYRHSFWGEVYETVLAWYIAWPTTLALIDPSKGKFNVTVKGGMMAKDQFDWRTAWPYLALAAINFLGLGFAAWRLGYGPANERATVLVSALWVTYNLLIIGAAVAVAAEVRQIRQNHRVPARLPAALRLADGRLFSGVLLDYSSGGAGIELPLELQLKAETPVWLLLHRGTREFAFAGRLTHCLGQHLGIRFDELSRQQQIDLVQCTFARADAWLDWYREQDEERLLGNFLDVLSLGLHGYVRLVEHAPQPIRPLLERLLRSLRWCASFLPRAPRTSNQQFSSRALPV</sequence>
<dbReference type="InterPro" id="IPR009875">
    <property type="entry name" value="PilZ_domain"/>
</dbReference>
<dbReference type="GO" id="GO:0016760">
    <property type="term" value="F:cellulose synthase (UDP-forming) activity"/>
    <property type="evidence" value="ECO:0007669"/>
    <property type="project" value="UniProtKB-EC"/>
</dbReference>
<evidence type="ECO:0000256" key="1">
    <source>
        <dbReference type="ARBA" id="ARBA00004127"/>
    </source>
</evidence>
<dbReference type="PANTHER" id="PTHR43867:SF2">
    <property type="entry name" value="CELLULOSE SYNTHASE CATALYTIC SUBUNIT A [UDP-FORMING]"/>
    <property type="match status" value="1"/>
</dbReference>
<dbReference type="RefSeq" id="WP_377813199.1">
    <property type="nucleotide sequence ID" value="NZ_JBHRSJ010000009.1"/>
</dbReference>
<keyword evidence="9 11" id="KW-1133">Transmembrane helix</keyword>
<keyword evidence="14" id="KW-1185">Reference proteome</keyword>
<feature type="domain" description="PilZ" evidence="12">
    <location>
        <begin position="559"/>
        <end position="655"/>
    </location>
</feature>
<name>A0ABV7ARL7_9GAMM</name>
<gene>
    <name evidence="13" type="primary">bcsA</name>
    <name evidence="13" type="ORF">ACFOJE_05080</name>
</gene>
<dbReference type="EMBL" id="JBHRSJ010000009">
    <property type="protein sequence ID" value="MFC2971586.1"/>
    <property type="molecule type" value="Genomic_DNA"/>
</dbReference>
<feature type="transmembrane region" description="Helical" evidence="11">
    <location>
        <begin position="501"/>
        <end position="520"/>
    </location>
</feature>
<evidence type="ECO:0000313" key="14">
    <source>
        <dbReference type="Proteomes" id="UP001595457"/>
    </source>
</evidence>
<feature type="transmembrane region" description="Helical" evidence="11">
    <location>
        <begin position="387"/>
        <end position="405"/>
    </location>
</feature>
<comment type="catalytic activity">
    <reaction evidence="11">
        <text>[(1-&gt;4)-beta-D-glucosyl](n) + UDP-alpha-D-glucose = [(1-&gt;4)-beta-D-glucosyl](n+1) + UDP + H(+)</text>
        <dbReference type="Rhea" id="RHEA:19929"/>
        <dbReference type="Rhea" id="RHEA-COMP:10033"/>
        <dbReference type="Rhea" id="RHEA-COMP:10034"/>
        <dbReference type="ChEBI" id="CHEBI:15378"/>
        <dbReference type="ChEBI" id="CHEBI:18246"/>
        <dbReference type="ChEBI" id="CHEBI:58223"/>
        <dbReference type="ChEBI" id="CHEBI:58885"/>
        <dbReference type="EC" id="2.4.1.12"/>
    </reaction>
</comment>
<feature type="transmembrane region" description="Helical" evidence="11">
    <location>
        <begin position="38"/>
        <end position="55"/>
    </location>
</feature>
<evidence type="ECO:0000256" key="11">
    <source>
        <dbReference type="RuleBase" id="RU365020"/>
    </source>
</evidence>
<dbReference type="SUPFAM" id="SSF53448">
    <property type="entry name" value="Nucleotide-diphospho-sugar transferases"/>
    <property type="match status" value="1"/>
</dbReference>
<keyword evidence="10 11" id="KW-0472">Membrane</keyword>
<evidence type="ECO:0000259" key="12">
    <source>
        <dbReference type="Pfam" id="PF07238"/>
    </source>
</evidence>
<evidence type="ECO:0000256" key="4">
    <source>
        <dbReference type="ARBA" id="ARBA00022475"/>
    </source>
</evidence>
<accession>A0ABV7ARL7</accession>
<comment type="subcellular location">
    <subcellularLocation>
        <location evidence="11">Cell inner membrane</location>
    </subcellularLocation>
    <subcellularLocation>
        <location evidence="1">Endomembrane system</location>
        <topology evidence="1">Multi-pass membrane protein</topology>
    </subcellularLocation>
</comment>
<evidence type="ECO:0000256" key="6">
    <source>
        <dbReference type="ARBA" id="ARBA00022676"/>
    </source>
</evidence>
<protein>
    <recommendedName>
        <fullName evidence="11">Cellulose synthase catalytic subunit [UDP-forming]</fullName>
        <ecNumber evidence="11">2.4.1.12</ecNumber>
    </recommendedName>
</protein>
<dbReference type="Gene3D" id="3.90.550.10">
    <property type="entry name" value="Spore Coat Polysaccharide Biosynthesis Protein SpsA, Chain A"/>
    <property type="match status" value="1"/>
</dbReference>
<comment type="caution">
    <text evidence="13">The sequence shown here is derived from an EMBL/GenBank/DDBJ whole genome shotgun (WGS) entry which is preliminary data.</text>
</comment>
<keyword evidence="7 11" id="KW-0808">Transferase</keyword>
<keyword evidence="11" id="KW-0135">Cellulose biosynthesis</keyword>
<keyword evidence="11" id="KW-0973">c-di-GMP</keyword>
<reference evidence="14" key="1">
    <citation type="journal article" date="2019" name="Int. J. Syst. Evol. Microbiol.">
        <title>The Global Catalogue of Microorganisms (GCM) 10K type strain sequencing project: providing services to taxonomists for standard genome sequencing and annotation.</title>
        <authorList>
            <consortium name="The Broad Institute Genomics Platform"/>
            <consortium name="The Broad Institute Genome Sequencing Center for Infectious Disease"/>
            <person name="Wu L."/>
            <person name="Ma J."/>
        </authorList>
    </citation>
    <scope>NUCLEOTIDE SEQUENCE [LARGE SCALE GENOMIC DNA]</scope>
    <source>
        <strain evidence="14">KCTC 62195</strain>
    </source>
</reference>
<feature type="transmembrane region" description="Helical" evidence="11">
    <location>
        <begin position="15"/>
        <end position="32"/>
    </location>
</feature>
<dbReference type="PANTHER" id="PTHR43867">
    <property type="entry name" value="CELLULOSE SYNTHASE CATALYTIC SUBUNIT A [UDP-FORMING]"/>
    <property type="match status" value="1"/>
</dbReference>
<evidence type="ECO:0000256" key="9">
    <source>
        <dbReference type="ARBA" id="ARBA00022989"/>
    </source>
</evidence>
<dbReference type="InterPro" id="IPR003919">
    <property type="entry name" value="Cell_synth_A"/>
</dbReference>